<evidence type="ECO:0000313" key="3">
    <source>
        <dbReference type="Proteomes" id="UP000435304"/>
    </source>
</evidence>
<accession>A0A6A9V1V0</accession>
<dbReference type="AlphaFoldDB" id="A0A6A9V1V0"/>
<feature type="chain" id="PRO_5025641960" evidence="1">
    <location>
        <begin position="29"/>
        <end position="283"/>
    </location>
</feature>
<dbReference type="EMBL" id="WPCU01000010">
    <property type="protein sequence ID" value="MVA77570.1"/>
    <property type="molecule type" value="Genomic_DNA"/>
</dbReference>
<dbReference type="RefSeq" id="WP_156611837.1">
    <property type="nucleotide sequence ID" value="NZ_WPCU01000010.1"/>
</dbReference>
<gene>
    <name evidence="2" type="ORF">GC722_16320</name>
</gene>
<name>A0A6A9V1V0_9ACTN</name>
<evidence type="ECO:0000256" key="1">
    <source>
        <dbReference type="SAM" id="SignalP"/>
    </source>
</evidence>
<reference evidence="2 3" key="1">
    <citation type="submission" date="2019-12" db="EMBL/GenBank/DDBJ databases">
        <title>Auraticoccus cholistani sp. nov., an actinomycete isolated from soil of Cholistan desert.</title>
        <authorList>
            <person name="Cheema M.T."/>
        </authorList>
    </citation>
    <scope>NUCLEOTIDE SEQUENCE [LARGE SCALE GENOMIC DNA]</scope>
    <source>
        <strain evidence="2 3">F435</strain>
    </source>
</reference>
<dbReference type="PROSITE" id="PS51257">
    <property type="entry name" value="PROKAR_LIPOPROTEIN"/>
    <property type="match status" value="1"/>
</dbReference>
<sequence length="283" mass="28997">MTRRARALALGVGLVLLLAGCASSPAPRAEPSPLPPPPDPGTVLWGRGTLIETGDGGPQLCLGAVAESYPPQCSGLAVAGLDWQQVPDLQQASGVRWTEGYVVGTLAGETFTLTGPVGSEPPPGATPPPATEPSFPQLCEDPFRGGDPGAGADPTDQERLHRELGELPGYVSSWVSDGVSLVNVVVTGDAEEAHQRLRRVWSGGLCVQQRAGVATEEELLAAQQALHETEPGVLSSAPAADGVLEVGVVVADAATVARVRTAVARWLDAGQVRVGGALQPLPG</sequence>
<evidence type="ECO:0000313" key="2">
    <source>
        <dbReference type="EMBL" id="MVA77570.1"/>
    </source>
</evidence>
<dbReference type="Proteomes" id="UP000435304">
    <property type="component" value="Unassembled WGS sequence"/>
</dbReference>
<keyword evidence="3" id="KW-1185">Reference proteome</keyword>
<protein>
    <submittedName>
        <fullName evidence="2">Uncharacterized protein</fullName>
    </submittedName>
</protein>
<proteinExistence type="predicted"/>
<keyword evidence="1" id="KW-0732">Signal</keyword>
<organism evidence="2 3">
    <name type="scientific">Auraticoccus cholistanensis</name>
    <dbReference type="NCBI Taxonomy" id="2656650"/>
    <lineage>
        <taxon>Bacteria</taxon>
        <taxon>Bacillati</taxon>
        <taxon>Actinomycetota</taxon>
        <taxon>Actinomycetes</taxon>
        <taxon>Propionibacteriales</taxon>
        <taxon>Propionibacteriaceae</taxon>
        <taxon>Auraticoccus</taxon>
    </lineage>
</organism>
<comment type="caution">
    <text evidence="2">The sequence shown here is derived from an EMBL/GenBank/DDBJ whole genome shotgun (WGS) entry which is preliminary data.</text>
</comment>
<feature type="signal peptide" evidence="1">
    <location>
        <begin position="1"/>
        <end position="28"/>
    </location>
</feature>